<dbReference type="PROSITE" id="PS51404">
    <property type="entry name" value="DYP_PEROXIDASE"/>
    <property type="match status" value="1"/>
</dbReference>
<evidence type="ECO:0000256" key="2">
    <source>
        <dbReference type="ARBA" id="ARBA00022559"/>
    </source>
</evidence>
<dbReference type="GO" id="GO:0046872">
    <property type="term" value="F:metal ion binding"/>
    <property type="evidence" value="ECO:0007669"/>
    <property type="project" value="UniProtKB-KW"/>
</dbReference>
<dbReference type="GO" id="GO:0020037">
    <property type="term" value="F:heme binding"/>
    <property type="evidence" value="ECO:0007669"/>
    <property type="project" value="InterPro"/>
</dbReference>
<keyword evidence="2 10" id="KW-0575">Peroxidase</keyword>
<name>A0A2W2CCD3_9ACTN</name>
<dbReference type="Pfam" id="PF04261">
    <property type="entry name" value="Dyp_perox_N"/>
    <property type="match status" value="1"/>
</dbReference>
<keyword evidence="11" id="KW-1185">Reference proteome</keyword>
<gene>
    <name evidence="10" type="ORF">C1I92_03085</name>
</gene>
<dbReference type="PANTHER" id="PTHR30521">
    <property type="entry name" value="DEFERROCHELATASE/PEROXIDASE"/>
    <property type="match status" value="1"/>
</dbReference>
<evidence type="ECO:0000256" key="4">
    <source>
        <dbReference type="ARBA" id="ARBA00023002"/>
    </source>
</evidence>
<feature type="region of interest" description="Disordered" evidence="7">
    <location>
        <begin position="364"/>
        <end position="387"/>
    </location>
</feature>
<protein>
    <submittedName>
        <fullName evidence="10">Peroxidase</fullName>
    </submittedName>
</protein>
<evidence type="ECO:0000313" key="10">
    <source>
        <dbReference type="EMBL" id="PZF85879.1"/>
    </source>
</evidence>
<accession>A0A2W2CCD3</accession>
<dbReference type="InterPro" id="IPR048327">
    <property type="entry name" value="Dyp_perox_N"/>
</dbReference>
<feature type="compositionally biased region" description="Basic residues" evidence="7">
    <location>
        <begin position="1"/>
        <end position="10"/>
    </location>
</feature>
<dbReference type="GO" id="GO:0004601">
    <property type="term" value="F:peroxidase activity"/>
    <property type="evidence" value="ECO:0007669"/>
    <property type="project" value="UniProtKB-KW"/>
</dbReference>
<comment type="cofactor">
    <cofactor evidence="1">
        <name>heme b</name>
        <dbReference type="ChEBI" id="CHEBI:60344"/>
    </cofactor>
</comment>
<evidence type="ECO:0000313" key="11">
    <source>
        <dbReference type="Proteomes" id="UP000248764"/>
    </source>
</evidence>
<evidence type="ECO:0000256" key="7">
    <source>
        <dbReference type="SAM" id="MobiDB-lite"/>
    </source>
</evidence>
<feature type="domain" description="Dyp-type peroxidase N-terminal" evidence="8">
    <location>
        <begin position="65"/>
        <end position="193"/>
    </location>
</feature>
<keyword evidence="3" id="KW-0479">Metal-binding</keyword>
<dbReference type="AlphaFoldDB" id="A0A2W2CCD3"/>
<evidence type="ECO:0000256" key="5">
    <source>
        <dbReference type="ARBA" id="ARBA00023004"/>
    </source>
</evidence>
<sequence>MAAASGRRRCCGATSTARASWPRRWSPPTRTGTHTSWRASSGDAFLRRRGPAGDNALVTDPATPQAVLGSLTEAAIFLVATVDEGGEDVVRGLLADVGGLTRAVGFRSADGDLTCVTAIGAAVWPRLRLGDAPSGLHPFREFHGARHTAIATPGDLLFHIRARRMDLCFELASLIAARLAGAVTVVDEVHGFRYFEQRDLLGFVDGTENPVGAGAAAAVLTDEPGFEGGSYVIVQKYLHDMEAWNALTTEDQERVIGRRKLSDVELSDDEQPADSHVALTSITDDDGEELEILRDNMPFGRPGAGEFGTYFIGYAADPAVTERMLENMFIGDPPGRHDRILDFSVAVTGGLFFAPHSEFLADLGDPPAPPATARSLNIGSLRRSDAS</sequence>
<evidence type="ECO:0000259" key="8">
    <source>
        <dbReference type="Pfam" id="PF04261"/>
    </source>
</evidence>
<dbReference type="GO" id="GO:0005829">
    <property type="term" value="C:cytosol"/>
    <property type="evidence" value="ECO:0007669"/>
    <property type="project" value="TreeGrafter"/>
</dbReference>
<comment type="caution">
    <text evidence="10">The sequence shown here is derived from an EMBL/GenBank/DDBJ whole genome shotgun (WGS) entry which is preliminary data.</text>
</comment>
<dbReference type="Pfam" id="PF20628">
    <property type="entry name" value="Dyp_perox_C"/>
    <property type="match status" value="1"/>
</dbReference>
<dbReference type="InterPro" id="IPR011008">
    <property type="entry name" value="Dimeric_a/b-barrel"/>
</dbReference>
<evidence type="ECO:0000256" key="3">
    <source>
        <dbReference type="ARBA" id="ARBA00022723"/>
    </source>
</evidence>
<dbReference type="InterPro" id="IPR048328">
    <property type="entry name" value="Dyp_perox_C"/>
</dbReference>
<dbReference type="Proteomes" id="UP000248764">
    <property type="component" value="Unassembled WGS sequence"/>
</dbReference>
<evidence type="ECO:0000256" key="1">
    <source>
        <dbReference type="ARBA" id="ARBA00001970"/>
    </source>
</evidence>
<proteinExistence type="inferred from homology"/>
<feature type="domain" description="Dyp-type peroxidase C-terminal" evidence="9">
    <location>
        <begin position="196"/>
        <end position="357"/>
    </location>
</feature>
<dbReference type="NCBIfam" id="TIGR01413">
    <property type="entry name" value="Dyp_perox_fam"/>
    <property type="match status" value="1"/>
</dbReference>
<reference evidence="10 11" key="1">
    <citation type="submission" date="2018-01" db="EMBL/GenBank/DDBJ databases">
        <title>Draft genome sequence of Jiangella sp. GTF31.</title>
        <authorList>
            <person name="Sahin N."/>
            <person name="Ay H."/>
            <person name="Saygin H."/>
        </authorList>
    </citation>
    <scope>NUCLEOTIDE SEQUENCE [LARGE SCALE GENOMIC DNA]</scope>
    <source>
        <strain evidence="10 11">GTF31</strain>
    </source>
</reference>
<evidence type="ECO:0000256" key="6">
    <source>
        <dbReference type="ARBA" id="ARBA00025737"/>
    </source>
</evidence>
<feature type="compositionally biased region" description="Polar residues" evidence="7">
    <location>
        <begin position="28"/>
        <end position="39"/>
    </location>
</feature>
<evidence type="ECO:0000259" key="9">
    <source>
        <dbReference type="Pfam" id="PF20628"/>
    </source>
</evidence>
<dbReference type="EMBL" id="POTW01000005">
    <property type="protein sequence ID" value="PZF85879.1"/>
    <property type="molecule type" value="Genomic_DNA"/>
</dbReference>
<dbReference type="PANTHER" id="PTHR30521:SF0">
    <property type="entry name" value="DYP-TYPE PEROXIDASE FAMILY PROTEIN"/>
    <property type="match status" value="1"/>
</dbReference>
<feature type="region of interest" description="Disordered" evidence="7">
    <location>
        <begin position="1"/>
        <end position="39"/>
    </location>
</feature>
<keyword evidence="5" id="KW-0408">Iron</keyword>
<keyword evidence="4" id="KW-0560">Oxidoreductase</keyword>
<dbReference type="InterPro" id="IPR006314">
    <property type="entry name" value="Dyp_peroxidase"/>
</dbReference>
<dbReference type="SUPFAM" id="SSF54909">
    <property type="entry name" value="Dimeric alpha+beta barrel"/>
    <property type="match status" value="1"/>
</dbReference>
<organism evidence="10 11">
    <name type="scientific">Jiangella anatolica</name>
    <dbReference type="NCBI Taxonomy" id="2670374"/>
    <lineage>
        <taxon>Bacteria</taxon>
        <taxon>Bacillati</taxon>
        <taxon>Actinomycetota</taxon>
        <taxon>Actinomycetes</taxon>
        <taxon>Jiangellales</taxon>
        <taxon>Jiangellaceae</taxon>
        <taxon>Jiangella</taxon>
    </lineage>
</organism>
<comment type="similarity">
    <text evidence="6">Belongs to the DyP-type peroxidase family.</text>
</comment>